<accession>A0AAE4ANM2</accession>
<feature type="transmembrane region" description="Helical" evidence="6">
    <location>
        <begin position="390"/>
        <end position="408"/>
    </location>
</feature>
<dbReference type="InterPro" id="IPR004633">
    <property type="entry name" value="NaPi_cotrn-rel/YqeW-like"/>
</dbReference>
<keyword evidence="2" id="KW-1003">Cell membrane</keyword>
<feature type="domain" description="PhoU" evidence="7">
    <location>
        <begin position="735"/>
        <end position="818"/>
    </location>
</feature>
<dbReference type="InterPro" id="IPR008964">
    <property type="entry name" value="Invasin/intimin_cell_adhesion"/>
</dbReference>
<evidence type="ECO:0000256" key="5">
    <source>
        <dbReference type="ARBA" id="ARBA00023136"/>
    </source>
</evidence>
<dbReference type="Pfam" id="PF01895">
    <property type="entry name" value="PhoU"/>
    <property type="match status" value="2"/>
</dbReference>
<feature type="domain" description="PhoU" evidence="7">
    <location>
        <begin position="630"/>
        <end position="713"/>
    </location>
</feature>
<gene>
    <name evidence="8" type="ORF">J3R75_001903</name>
</gene>
<dbReference type="RefSeq" id="WP_307261249.1">
    <property type="nucleotide sequence ID" value="NZ_JAUSVL010000001.1"/>
</dbReference>
<dbReference type="InterPro" id="IPR026022">
    <property type="entry name" value="PhoU_dom"/>
</dbReference>
<dbReference type="EMBL" id="JAUSVL010000001">
    <property type="protein sequence ID" value="MDQ0289796.1"/>
    <property type="molecule type" value="Genomic_DNA"/>
</dbReference>
<sequence length="847" mass="91082">MHLTITRFEVWCARVGAACRRGLALALMPLLLLMLAGCLPGEERVPSVISVRSGAGQTALPGAACEQKVVIEVFGPPRHSHLGAPSQRRPATDVRVQIEPVYSDSGATAEPAIGSTDKGGIFRATLCLGRALGDQYFKVTCPDFSEVKPVFFHVVNGLQLIGNNQETLAGDELPAPIQLRVVDEDQRPLANVPVFFTRTSGSPKAKLSARRVMTNADGLATTMFESAEGYTGKYEILAEVGDNHSAFRSRGVVIQAMAISRVNIVIGVLGGLGIFIFGMMLMSDGLQQFAGDRLKGLLQLFTGNRFFAMLAGMVVTSLIQSSSACTVMVVGFVNASLLNLTQAIGVILGASIGTTITAQMVSFKLDGLALPAISIGVIFVLVAKKSQMRGVGNAILGFGLLFYGMTLMSKELKAIADFPTFVSFFRMFDCTPDAAGYPPFMAVLGAIAVGTVMTMVVQSSSATVGLAIALADSGLINFYTAVPLILGDNIGTTITGFLAAINTNRTAMQTALAATITKLLGVFIMVPLLYVPWEKVPCFLQLVNTITSGDVFSETPENIGRHVAAAHSLFNICNVIMFLPFVNAIAAAVRFVLPAKVAGEGGEGRICYLEPHLLNTPSAALNQVLFALISMTREAMTLSQKAINAVLHCDKSEAEQVRAMENRVDDAQRDIIDYLVKLTRRTLSERQSATIPVFMHCVNDVERIGDRAINIFDLTEPLALQNDGPFSEWAVNEITEINEHIRKLADLLIEGMTKNDEGAITKVVQLEAEVKMMTSRFERNHEARLNSKACTVEKGVVYDEMLANLERIAAHLSNVAQRAKDMLLHHVDFKVPVAATATGIPQPAASK</sequence>
<dbReference type="PANTHER" id="PTHR10010:SF46">
    <property type="entry name" value="SODIUM-DEPENDENT PHOSPHATE TRANSPORT PROTEIN 2B"/>
    <property type="match status" value="1"/>
</dbReference>
<feature type="transmembrane region" description="Helical" evidence="6">
    <location>
        <begin position="511"/>
        <end position="533"/>
    </location>
</feature>
<dbReference type="SUPFAM" id="SSF109755">
    <property type="entry name" value="PhoU-like"/>
    <property type="match status" value="1"/>
</dbReference>
<evidence type="ECO:0000313" key="8">
    <source>
        <dbReference type="EMBL" id="MDQ0289796.1"/>
    </source>
</evidence>
<dbReference type="NCBIfam" id="NF037997">
    <property type="entry name" value="Na_Pi_symport"/>
    <property type="match status" value="1"/>
</dbReference>
<dbReference type="NCBIfam" id="TIGR00704">
    <property type="entry name" value="NaPi_cotrn_rel"/>
    <property type="match status" value="1"/>
</dbReference>
<dbReference type="AlphaFoldDB" id="A0AAE4ANM2"/>
<proteinExistence type="predicted"/>
<protein>
    <submittedName>
        <fullName evidence="8">Na/Pi-cotransporter</fullName>
    </submittedName>
</protein>
<reference evidence="8" key="1">
    <citation type="submission" date="2023-07" db="EMBL/GenBank/DDBJ databases">
        <title>Genomic Encyclopedia of Type Strains, Phase IV (KMG-IV): sequencing the most valuable type-strain genomes for metagenomic binning, comparative biology and taxonomic classification.</title>
        <authorList>
            <person name="Goeker M."/>
        </authorList>
    </citation>
    <scope>NUCLEOTIDE SEQUENCE</scope>
    <source>
        <strain evidence="8">DSM 24202</strain>
    </source>
</reference>
<organism evidence="8 9">
    <name type="scientific">Oligosphaera ethanolica</name>
    <dbReference type="NCBI Taxonomy" id="760260"/>
    <lineage>
        <taxon>Bacteria</taxon>
        <taxon>Pseudomonadati</taxon>
        <taxon>Lentisphaerota</taxon>
        <taxon>Oligosphaeria</taxon>
        <taxon>Oligosphaerales</taxon>
        <taxon>Oligosphaeraceae</taxon>
        <taxon>Oligosphaera</taxon>
    </lineage>
</organism>
<dbReference type="InterPro" id="IPR013783">
    <property type="entry name" value="Ig-like_fold"/>
</dbReference>
<comment type="subcellular location">
    <subcellularLocation>
        <location evidence="1">Cell membrane</location>
        <topology evidence="1">Multi-pass membrane protein</topology>
    </subcellularLocation>
</comment>
<dbReference type="PANTHER" id="PTHR10010">
    <property type="entry name" value="SOLUTE CARRIER FAMILY 34 SODIUM PHOSPHATE , MEMBER 2-RELATED"/>
    <property type="match status" value="1"/>
</dbReference>
<evidence type="ECO:0000256" key="2">
    <source>
        <dbReference type="ARBA" id="ARBA00022475"/>
    </source>
</evidence>
<evidence type="ECO:0000313" key="9">
    <source>
        <dbReference type="Proteomes" id="UP001238163"/>
    </source>
</evidence>
<evidence type="ECO:0000256" key="1">
    <source>
        <dbReference type="ARBA" id="ARBA00004651"/>
    </source>
</evidence>
<dbReference type="Gene3D" id="1.20.58.220">
    <property type="entry name" value="Phosphate transport system protein phou homolog 2, domain 2"/>
    <property type="match status" value="1"/>
</dbReference>
<evidence type="ECO:0000259" key="7">
    <source>
        <dbReference type="Pfam" id="PF01895"/>
    </source>
</evidence>
<evidence type="ECO:0000256" key="4">
    <source>
        <dbReference type="ARBA" id="ARBA00022989"/>
    </source>
</evidence>
<keyword evidence="9" id="KW-1185">Reference proteome</keyword>
<dbReference type="InterPro" id="IPR038078">
    <property type="entry name" value="PhoU-like_sf"/>
</dbReference>
<feature type="transmembrane region" description="Helical" evidence="6">
    <location>
        <begin position="434"/>
        <end position="456"/>
    </location>
</feature>
<feature type="transmembrane region" description="Helical" evidence="6">
    <location>
        <begin position="306"/>
        <end position="333"/>
    </location>
</feature>
<keyword evidence="5 6" id="KW-0472">Membrane</keyword>
<name>A0AAE4ANM2_9BACT</name>
<feature type="transmembrane region" description="Helical" evidence="6">
    <location>
        <begin position="365"/>
        <end position="384"/>
    </location>
</feature>
<feature type="transmembrane region" description="Helical" evidence="6">
    <location>
        <begin position="264"/>
        <end position="286"/>
    </location>
</feature>
<dbReference type="GO" id="GO:0044341">
    <property type="term" value="P:sodium-dependent phosphate transport"/>
    <property type="evidence" value="ECO:0007669"/>
    <property type="project" value="InterPro"/>
</dbReference>
<comment type="caution">
    <text evidence="8">The sequence shown here is derived from an EMBL/GenBank/DDBJ whole genome shotgun (WGS) entry which is preliminary data.</text>
</comment>
<keyword evidence="4 6" id="KW-1133">Transmembrane helix</keyword>
<dbReference type="SUPFAM" id="SSF49373">
    <property type="entry name" value="Invasin/intimin cell-adhesion fragments"/>
    <property type="match status" value="1"/>
</dbReference>
<evidence type="ECO:0000256" key="6">
    <source>
        <dbReference type="SAM" id="Phobius"/>
    </source>
</evidence>
<dbReference type="InterPro" id="IPR003841">
    <property type="entry name" value="Na/Pi_transpt"/>
</dbReference>
<dbReference type="GO" id="GO:0005886">
    <property type="term" value="C:plasma membrane"/>
    <property type="evidence" value="ECO:0007669"/>
    <property type="project" value="UniProtKB-SubCell"/>
</dbReference>
<feature type="transmembrane region" description="Helical" evidence="6">
    <location>
        <begin position="339"/>
        <end position="358"/>
    </location>
</feature>
<keyword evidence="3 6" id="KW-0812">Transmembrane</keyword>
<evidence type="ECO:0000256" key="3">
    <source>
        <dbReference type="ARBA" id="ARBA00022692"/>
    </source>
</evidence>
<dbReference type="Proteomes" id="UP001238163">
    <property type="component" value="Unassembled WGS sequence"/>
</dbReference>
<dbReference type="Gene3D" id="2.60.40.10">
    <property type="entry name" value="Immunoglobulins"/>
    <property type="match status" value="1"/>
</dbReference>
<dbReference type="Pfam" id="PF02690">
    <property type="entry name" value="Na_Pi_cotrans"/>
    <property type="match status" value="2"/>
</dbReference>
<dbReference type="GO" id="GO:0005436">
    <property type="term" value="F:sodium:phosphate symporter activity"/>
    <property type="evidence" value="ECO:0007669"/>
    <property type="project" value="InterPro"/>
</dbReference>